<dbReference type="Proteomes" id="UP000198850">
    <property type="component" value="Unassembled WGS sequence"/>
</dbReference>
<keyword evidence="1" id="KW-0812">Transmembrane</keyword>
<dbReference type="PIRSF" id="PIRSF018266">
    <property type="entry name" value="FecR"/>
    <property type="match status" value="1"/>
</dbReference>
<keyword evidence="1" id="KW-0472">Membrane</keyword>
<feature type="domain" description="Protein FecR C-terminal" evidence="3">
    <location>
        <begin position="309"/>
        <end position="377"/>
    </location>
</feature>
<reference evidence="4 5" key="1">
    <citation type="submission" date="2016-10" db="EMBL/GenBank/DDBJ databases">
        <authorList>
            <person name="de Groot N.N."/>
        </authorList>
    </citation>
    <scope>NUCLEOTIDE SEQUENCE [LARGE SCALE GENOMIC DNA]</scope>
    <source>
        <strain evidence="4 5">DSM 19033</strain>
    </source>
</reference>
<feature type="transmembrane region" description="Helical" evidence="1">
    <location>
        <begin position="75"/>
        <end position="97"/>
    </location>
</feature>
<evidence type="ECO:0000259" key="2">
    <source>
        <dbReference type="Pfam" id="PF04773"/>
    </source>
</evidence>
<accession>A0A1H4CU48</accession>
<dbReference type="FunFam" id="2.60.120.1440:FF:000001">
    <property type="entry name" value="Putative anti-sigma factor"/>
    <property type="match status" value="1"/>
</dbReference>
<sequence>MTGKNQNEFQQLVQKYLDGTATPEELDVLDRYYLLFRDEPASTALLSEQELLQLEHRIENGLFKRIQQPAKLTRLWPRIAIAAAVATIIFGAGLFYFNSDTENKTDQVAYKNDVAPGKMGATLTLANGRKIFINSALTGNIANQSGVKISRSKDGQIIYEVTDQNSGDAEFNTLSTSRGEQTQVRLPDGSVVFLNAESSLKYPANFAKLGKRHVSLTGEGYFEVAKDKSHPFVVTTYNQEVNVLGTHFNINAYADDPEAKTTLLEGSIHITASGVSKTLKPGQQAVHAGNDMQIFSADTELAVAWKNNEFMFEEQSIKSVMKMVERWYTVEVIYQGDIPLDKFSGVVSRFDNVSKVLSVLESTGRIKFKIEGRRIYVLR</sequence>
<dbReference type="Gene3D" id="3.55.50.30">
    <property type="match status" value="1"/>
</dbReference>
<dbReference type="Pfam" id="PF04773">
    <property type="entry name" value="FecR"/>
    <property type="match status" value="1"/>
</dbReference>
<dbReference type="InterPro" id="IPR006860">
    <property type="entry name" value="FecR"/>
</dbReference>
<dbReference type="Pfam" id="PF16344">
    <property type="entry name" value="FecR_C"/>
    <property type="match status" value="1"/>
</dbReference>
<dbReference type="RefSeq" id="WP_090556331.1">
    <property type="nucleotide sequence ID" value="NZ_FNRA01000004.1"/>
</dbReference>
<dbReference type="PANTHER" id="PTHR30273:SF2">
    <property type="entry name" value="PROTEIN FECR"/>
    <property type="match status" value="1"/>
</dbReference>
<dbReference type="AlphaFoldDB" id="A0A1H4CU48"/>
<protein>
    <submittedName>
        <fullName evidence="4">FecR family protein</fullName>
    </submittedName>
</protein>
<evidence type="ECO:0000256" key="1">
    <source>
        <dbReference type="SAM" id="Phobius"/>
    </source>
</evidence>
<dbReference type="Gene3D" id="2.60.120.1440">
    <property type="match status" value="1"/>
</dbReference>
<evidence type="ECO:0000259" key="3">
    <source>
        <dbReference type="Pfam" id="PF16344"/>
    </source>
</evidence>
<keyword evidence="5" id="KW-1185">Reference proteome</keyword>
<dbReference type="InterPro" id="IPR012373">
    <property type="entry name" value="Ferrdict_sens_TM"/>
</dbReference>
<keyword evidence="1" id="KW-1133">Transmembrane helix</keyword>
<name>A0A1H4CU48_9SPHI</name>
<dbReference type="STRING" id="425514.SAMN05443550_104193"/>
<evidence type="ECO:0000313" key="5">
    <source>
        <dbReference type="Proteomes" id="UP000198850"/>
    </source>
</evidence>
<organism evidence="4 5">
    <name type="scientific">Pedobacter hartonius</name>
    <dbReference type="NCBI Taxonomy" id="425514"/>
    <lineage>
        <taxon>Bacteria</taxon>
        <taxon>Pseudomonadati</taxon>
        <taxon>Bacteroidota</taxon>
        <taxon>Sphingobacteriia</taxon>
        <taxon>Sphingobacteriales</taxon>
        <taxon>Sphingobacteriaceae</taxon>
        <taxon>Pedobacter</taxon>
    </lineage>
</organism>
<dbReference type="GO" id="GO:0016989">
    <property type="term" value="F:sigma factor antagonist activity"/>
    <property type="evidence" value="ECO:0007669"/>
    <property type="project" value="TreeGrafter"/>
</dbReference>
<feature type="domain" description="FecR protein" evidence="2">
    <location>
        <begin position="173"/>
        <end position="268"/>
    </location>
</feature>
<dbReference type="PANTHER" id="PTHR30273">
    <property type="entry name" value="PERIPLASMIC SIGNAL SENSOR AND SIGMA FACTOR ACTIVATOR FECR-RELATED"/>
    <property type="match status" value="1"/>
</dbReference>
<gene>
    <name evidence="4" type="ORF">SAMN05443550_104193</name>
</gene>
<evidence type="ECO:0000313" key="4">
    <source>
        <dbReference type="EMBL" id="SEA63895.1"/>
    </source>
</evidence>
<dbReference type="InterPro" id="IPR032508">
    <property type="entry name" value="FecR_C"/>
</dbReference>
<dbReference type="EMBL" id="FNRA01000004">
    <property type="protein sequence ID" value="SEA63895.1"/>
    <property type="molecule type" value="Genomic_DNA"/>
</dbReference>
<dbReference type="OrthoDB" id="1099963at2"/>
<proteinExistence type="predicted"/>